<gene>
    <name evidence="2" type="ORF">DFH07DRAFT_357241</name>
</gene>
<accession>A0AAD7JIZ3</accession>
<dbReference type="AlphaFoldDB" id="A0AAD7JIZ3"/>
<keyword evidence="3" id="KW-1185">Reference proteome</keyword>
<protein>
    <submittedName>
        <fullName evidence="2">Uncharacterized protein</fullName>
    </submittedName>
</protein>
<sequence>MFPPTHGATLYMFPSGMLRNPSHVSKKPVVSFFRASRHHSHLFLHPQSSDCLVFYLSTLWFSFISQLFGYLGHSCPGVATSCATVLLSACGGARGPHRMRVASTLTRSLCMPAASSRFSPSCRLASSFLPGPSFRFHRFFPVSDRIRASAEPSAITIYAEKQRTASRSQHANCNIFFASTRNHRHPESGKHSALQDQRRLSLTSTTPSCRPLTASSVHVVFRSRRPPRSPGVKTLPSFLPRLPSAKLGVLLRSSYDNTRPTT</sequence>
<evidence type="ECO:0000256" key="1">
    <source>
        <dbReference type="SAM" id="MobiDB-lite"/>
    </source>
</evidence>
<name>A0AAD7JIZ3_9AGAR</name>
<feature type="region of interest" description="Disordered" evidence="1">
    <location>
        <begin position="183"/>
        <end position="209"/>
    </location>
</feature>
<evidence type="ECO:0000313" key="3">
    <source>
        <dbReference type="Proteomes" id="UP001215280"/>
    </source>
</evidence>
<proteinExistence type="predicted"/>
<dbReference type="Proteomes" id="UP001215280">
    <property type="component" value="Unassembled WGS sequence"/>
</dbReference>
<evidence type="ECO:0000313" key="2">
    <source>
        <dbReference type="EMBL" id="KAJ7765815.1"/>
    </source>
</evidence>
<dbReference type="EMBL" id="JARJLG010000034">
    <property type="protein sequence ID" value="KAJ7765815.1"/>
    <property type="molecule type" value="Genomic_DNA"/>
</dbReference>
<comment type="caution">
    <text evidence="2">The sequence shown here is derived from an EMBL/GenBank/DDBJ whole genome shotgun (WGS) entry which is preliminary data.</text>
</comment>
<organism evidence="2 3">
    <name type="scientific">Mycena maculata</name>
    <dbReference type="NCBI Taxonomy" id="230809"/>
    <lineage>
        <taxon>Eukaryota</taxon>
        <taxon>Fungi</taxon>
        <taxon>Dikarya</taxon>
        <taxon>Basidiomycota</taxon>
        <taxon>Agaricomycotina</taxon>
        <taxon>Agaricomycetes</taxon>
        <taxon>Agaricomycetidae</taxon>
        <taxon>Agaricales</taxon>
        <taxon>Marasmiineae</taxon>
        <taxon>Mycenaceae</taxon>
        <taxon>Mycena</taxon>
    </lineage>
</organism>
<reference evidence="2" key="1">
    <citation type="submission" date="2023-03" db="EMBL/GenBank/DDBJ databases">
        <title>Massive genome expansion in bonnet fungi (Mycena s.s.) driven by repeated elements and novel gene families across ecological guilds.</title>
        <authorList>
            <consortium name="Lawrence Berkeley National Laboratory"/>
            <person name="Harder C.B."/>
            <person name="Miyauchi S."/>
            <person name="Viragh M."/>
            <person name="Kuo A."/>
            <person name="Thoen E."/>
            <person name="Andreopoulos B."/>
            <person name="Lu D."/>
            <person name="Skrede I."/>
            <person name="Drula E."/>
            <person name="Henrissat B."/>
            <person name="Morin E."/>
            <person name="Kohler A."/>
            <person name="Barry K."/>
            <person name="LaButti K."/>
            <person name="Morin E."/>
            <person name="Salamov A."/>
            <person name="Lipzen A."/>
            <person name="Mereny Z."/>
            <person name="Hegedus B."/>
            <person name="Baldrian P."/>
            <person name="Stursova M."/>
            <person name="Weitz H."/>
            <person name="Taylor A."/>
            <person name="Grigoriev I.V."/>
            <person name="Nagy L.G."/>
            <person name="Martin F."/>
            <person name="Kauserud H."/>
        </authorList>
    </citation>
    <scope>NUCLEOTIDE SEQUENCE</scope>
    <source>
        <strain evidence="2">CBHHK188m</strain>
    </source>
</reference>